<dbReference type="RefSeq" id="WP_076131476.1">
    <property type="nucleotide sequence ID" value="NZ_CP113787.1"/>
</dbReference>
<keyword evidence="1 2" id="KW-0238">DNA-binding</keyword>
<dbReference type="PROSITE" id="PS50977">
    <property type="entry name" value="HTH_TETR_2"/>
    <property type="match status" value="1"/>
</dbReference>
<name>A0AA47INE5_ACTNA</name>
<feature type="DNA-binding region" description="H-T-H motif" evidence="2">
    <location>
        <begin position="30"/>
        <end position="49"/>
    </location>
</feature>
<evidence type="ECO:0000256" key="2">
    <source>
        <dbReference type="PROSITE-ProRule" id="PRU00335"/>
    </source>
</evidence>
<dbReference type="SUPFAM" id="SSF46689">
    <property type="entry name" value="Homeodomain-like"/>
    <property type="match status" value="1"/>
</dbReference>
<feature type="domain" description="HTH tetR-type" evidence="3">
    <location>
        <begin position="7"/>
        <end position="67"/>
    </location>
</feature>
<dbReference type="PRINTS" id="PR00455">
    <property type="entry name" value="HTHTETR"/>
</dbReference>
<evidence type="ECO:0000256" key="1">
    <source>
        <dbReference type="ARBA" id="ARBA00023125"/>
    </source>
</evidence>
<reference evidence="4" key="1">
    <citation type="submission" date="2022-11" db="EMBL/GenBank/DDBJ databases">
        <title>Dental biofilm bacteria. Genome sequencing and assembly.</title>
        <authorList>
            <person name="Robertsson C."/>
        </authorList>
    </citation>
    <scope>NUCLEOTIDE SEQUENCE</scope>
    <source>
        <strain evidence="4">CW</strain>
    </source>
</reference>
<organism evidence="4 5">
    <name type="scientific">Actinomyces naeslundii</name>
    <dbReference type="NCBI Taxonomy" id="1655"/>
    <lineage>
        <taxon>Bacteria</taxon>
        <taxon>Bacillati</taxon>
        <taxon>Actinomycetota</taxon>
        <taxon>Actinomycetes</taxon>
        <taxon>Actinomycetales</taxon>
        <taxon>Actinomycetaceae</taxon>
        <taxon>Actinomyces</taxon>
    </lineage>
</organism>
<dbReference type="InterPro" id="IPR036271">
    <property type="entry name" value="Tet_transcr_reg_TetR-rel_C_sf"/>
</dbReference>
<dbReference type="PANTHER" id="PTHR30055:SF146">
    <property type="entry name" value="HTH-TYPE TRANSCRIPTIONAL DUAL REGULATOR CECR"/>
    <property type="match status" value="1"/>
</dbReference>
<dbReference type="AlphaFoldDB" id="A0AA47INE5"/>
<protein>
    <submittedName>
        <fullName evidence="4">TetR/AcrR family transcriptional regulator</fullName>
    </submittedName>
</protein>
<dbReference type="PANTHER" id="PTHR30055">
    <property type="entry name" value="HTH-TYPE TRANSCRIPTIONAL REGULATOR RUTR"/>
    <property type="match status" value="1"/>
</dbReference>
<dbReference type="EMBL" id="CP113787">
    <property type="protein sequence ID" value="WAL41840.1"/>
    <property type="molecule type" value="Genomic_DNA"/>
</dbReference>
<dbReference type="GO" id="GO:0000976">
    <property type="term" value="F:transcription cis-regulatory region binding"/>
    <property type="evidence" value="ECO:0007669"/>
    <property type="project" value="TreeGrafter"/>
</dbReference>
<dbReference type="SUPFAM" id="SSF48498">
    <property type="entry name" value="Tetracyclin repressor-like, C-terminal domain"/>
    <property type="match status" value="1"/>
</dbReference>
<dbReference type="InterPro" id="IPR050109">
    <property type="entry name" value="HTH-type_TetR-like_transc_reg"/>
</dbReference>
<dbReference type="InterPro" id="IPR001647">
    <property type="entry name" value="HTH_TetR"/>
</dbReference>
<evidence type="ECO:0000313" key="4">
    <source>
        <dbReference type="EMBL" id="WAL41840.1"/>
    </source>
</evidence>
<dbReference type="GO" id="GO:0003700">
    <property type="term" value="F:DNA-binding transcription factor activity"/>
    <property type="evidence" value="ECO:0007669"/>
    <property type="project" value="TreeGrafter"/>
</dbReference>
<gene>
    <name evidence="4" type="ORF">OFA60_07060</name>
</gene>
<dbReference type="Proteomes" id="UP001163127">
    <property type="component" value="Chromosome"/>
</dbReference>
<dbReference type="InterPro" id="IPR009057">
    <property type="entry name" value="Homeodomain-like_sf"/>
</dbReference>
<accession>A0AA47INE5</accession>
<proteinExistence type="predicted"/>
<evidence type="ECO:0000259" key="3">
    <source>
        <dbReference type="PROSITE" id="PS50977"/>
    </source>
</evidence>
<evidence type="ECO:0000313" key="5">
    <source>
        <dbReference type="Proteomes" id="UP001163127"/>
    </source>
</evidence>
<dbReference type="Pfam" id="PF00440">
    <property type="entry name" value="TetR_N"/>
    <property type="match status" value="1"/>
</dbReference>
<sequence>MANDRSPSTRDRLLDAALERFSRDGWGGTSIRDLARDVGVREGSVYKHFASKQAIFDALVDRADARMAEVAASLGVSVDSPDAALPAYLGIDEDQLVAVAEEFFDAVLHDPELAALRRLFIVSQYRDPELGRRLRHYWIEQPIAFQAEIFAGLIRVGEFRSGLDPQATALAFFGPILTLLQLAESGDDAEERARALLRAHVRHFGVTHRPQMPDAAGLAVSDQVNETLDEATEP</sequence>
<dbReference type="Gene3D" id="1.10.357.10">
    <property type="entry name" value="Tetracycline Repressor, domain 2"/>
    <property type="match status" value="1"/>
</dbReference>